<dbReference type="RefSeq" id="XP_018390567.1">
    <property type="nucleotide sequence ID" value="XM_018531146.1"/>
</dbReference>
<dbReference type="Proteomes" id="UP000077248">
    <property type="component" value="Unassembled WGS sequence"/>
</dbReference>
<gene>
    <name evidence="1" type="ORF">CC77DRAFT_302945</name>
</gene>
<keyword evidence="2" id="KW-1185">Reference proteome</keyword>
<dbReference type="EMBL" id="KV441470">
    <property type="protein sequence ID" value="OAG25146.1"/>
    <property type="molecule type" value="Genomic_DNA"/>
</dbReference>
<dbReference type="GeneID" id="29116740"/>
<sequence length="201" mass="21381">MCGTLEGMSRLPATEMVRSLSLVCQGDSARKPRPCLAGSTRHPIWCEANGGRAAPMSRQQVGHLALLEGATMGRCSLQLQTLLRAWEARTMVIACSGEMFRAVAGRMKRAEAICRWTHLDSLWGRGPASSATAVCESGAGHSRARRRCVGSSSLLLAPFASSITMGSCATGDCLERFSAMFASHRIMAWTIGCAANEGVAC</sequence>
<name>A0A177E094_ALTAL</name>
<dbReference type="VEuPathDB" id="FungiDB:CC77DRAFT_302945"/>
<reference evidence="1 2" key="1">
    <citation type="submission" date="2016-05" db="EMBL/GenBank/DDBJ databases">
        <title>Comparative analysis of secretome profiles of manganese(II)-oxidizing ascomycete fungi.</title>
        <authorList>
            <consortium name="DOE Joint Genome Institute"/>
            <person name="Zeiner C.A."/>
            <person name="Purvine S.O."/>
            <person name="Zink E.M."/>
            <person name="Wu S."/>
            <person name="Pasa-Tolic L."/>
            <person name="Chaput D.L."/>
            <person name="Haridas S."/>
            <person name="Grigoriev I.V."/>
            <person name="Santelli C.M."/>
            <person name="Hansel C.M."/>
        </authorList>
    </citation>
    <scope>NUCLEOTIDE SEQUENCE [LARGE SCALE GENOMIC DNA]</scope>
    <source>
        <strain evidence="1 2">SRC1lrK2f</strain>
    </source>
</reference>
<accession>A0A177E094</accession>
<evidence type="ECO:0000313" key="2">
    <source>
        <dbReference type="Proteomes" id="UP000077248"/>
    </source>
</evidence>
<proteinExistence type="predicted"/>
<protein>
    <submittedName>
        <fullName evidence="1">Uncharacterized protein</fullName>
    </submittedName>
</protein>
<evidence type="ECO:0000313" key="1">
    <source>
        <dbReference type="EMBL" id="OAG25146.1"/>
    </source>
</evidence>
<organism evidence="1 2">
    <name type="scientific">Alternaria alternata</name>
    <name type="common">Alternaria rot fungus</name>
    <name type="synonym">Torula alternata</name>
    <dbReference type="NCBI Taxonomy" id="5599"/>
    <lineage>
        <taxon>Eukaryota</taxon>
        <taxon>Fungi</taxon>
        <taxon>Dikarya</taxon>
        <taxon>Ascomycota</taxon>
        <taxon>Pezizomycotina</taxon>
        <taxon>Dothideomycetes</taxon>
        <taxon>Pleosporomycetidae</taxon>
        <taxon>Pleosporales</taxon>
        <taxon>Pleosporineae</taxon>
        <taxon>Pleosporaceae</taxon>
        <taxon>Alternaria</taxon>
        <taxon>Alternaria sect. Alternaria</taxon>
        <taxon>Alternaria alternata complex</taxon>
    </lineage>
</organism>
<dbReference type="AlphaFoldDB" id="A0A177E094"/>
<dbReference type="KEGG" id="aalt:CC77DRAFT_302945"/>